<dbReference type="GO" id="GO:0015086">
    <property type="term" value="F:cadmium ion transmembrane transporter activity"/>
    <property type="evidence" value="ECO:0007669"/>
    <property type="project" value="TreeGrafter"/>
</dbReference>
<evidence type="ECO:0000256" key="2">
    <source>
        <dbReference type="ARBA" id="ARBA00009965"/>
    </source>
</evidence>
<dbReference type="Pfam" id="PF01566">
    <property type="entry name" value="Nramp"/>
    <property type="match status" value="1"/>
</dbReference>
<evidence type="ECO:0000256" key="7">
    <source>
        <dbReference type="SAM" id="Phobius"/>
    </source>
</evidence>
<dbReference type="PRINTS" id="PR00447">
    <property type="entry name" value="NATRESASSCMP"/>
</dbReference>
<feature type="transmembrane region" description="Helical" evidence="7">
    <location>
        <begin position="276"/>
        <end position="297"/>
    </location>
</feature>
<name>A0A2P6TKK9_CHLSO</name>
<evidence type="ECO:0000256" key="4">
    <source>
        <dbReference type="ARBA" id="ARBA00022692"/>
    </source>
</evidence>
<feature type="transmembrane region" description="Helical" evidence="7">
    <location>
        <begin position="385"/>
        <end position="403"/>
    </location>
</feature>
<comment type="subcellular location">
    <subcellularLocation>
        <location evidence="1">Membrane</location>
        <topology evidence="1">Multi-pass membrane protein</topology>
    </subcellularLocation>
</comment>
<dbReference type="GO" id="GO:0005384">
    <property type="term" value="F:manganese ion transmembrane transporter activity"/>
    <property type="evidence" value="ECO:0007669"/>
    <property type="project" value="TreeGrafter"/>
</dbReference>
<reference evidence="8 9" key="1">
    <citation type="journal article" date="2018" name="Plant J.">
        <title>Genome sequences of Chlorella sorokiniana UTEX 1602 and Micractinium conductrix SAG 241.80: implications to maltose excretion by a green alga.</title>
        <authorList>
            <person name="Arriola M.B."/>
            <person name="Velmurugan N."/>
            <person name="Zhang Y."/>
            <person name="Plunkett M.H."/>
            <person name="Hondzo H."/>
            <person name="Barney B.M."/>
        </authorList>
    </citation>
    <scope>NUCLEOTIDE SEQUENCE [LARGE SCALE GENOMIC DNA]</scope>
    <source>
        <strain evidence="9">UTEX 1602</strain>
    </source>
</reference>
<keyword evidence="4 7" id="KW-0812">Transmembrane</keyword>
<keyword evidence="6 7" id="KW-0472">Membrane</keyword>
<dbReference type="GO" id="GO:0034755">
    <property type="term" value="P:iron ion transmembrane transport"/>
    <property type="evidence" value="ECO:0007669"/>
    <property type="project" value="TreeGrafter"/>
</dbReference>
<evidence type="ECO:0000313" key="8">
    <source>
        <dbReference type="EMBL" id="PRW44606.1"/>
    </source>
</evidence>
<feature type="transmembrane region" description="Helical" evidence="7">
    <location>
        <begin position="130"/>
        <end position="150"/>
    </location>
</feature>
<proteinExistence type="inferred from homology"/>
<dbReference type="Proteomes" id="UP000239899">
    <property type="component" value="Unassembled WGS sequence"/>
</dbReference>
<keyword evidence="3" id="KW-0813">Transport</keyword>
<organism evidence="8 9">
    <name type="scientific">Chlorella sorokiniana</name>
    <name type="common">Freshwater green alga</name>
    <dbReference type="NCBI Taxonomy" id="3076"/>
    <lineage>
        <taxon>Eukaryota</taxon>
        <taxon>Viridiplantae</taxon>
        <taxon>Chlorophyta</taxon>
        <taxon>core chlorophytes</taxon>
        <taxon>Trebouxiophyceae</taxon>
        <taxon>Chlorellales</taxon>
        <taxon>Chlorellaceae</taxon>
        <taxon>Chlorella clade</taxon>
        <taxon>Chlorella</taxon>
    </lineage>
</organism>
<feature type="transmembrane region" description="Helical" evidence="7">
    <location>
        <begin position="346"/>
        <end position="365"/>
    </location>
</feature>
<dbReference type="EMBL" id="LHPG02000013">
    <property type="protein sequence ID" value="PRW44606.1"/>
    <property type="molecule type" value="Genomic_DNA"/>
</dbReference>
<keyword evidence="5 7" id="KW-1133">Transmembrane helix</keyword>
<accession>A0A2P6TKK9</accession>
<dbReference type="PANTHER" id="PTHR11706">
    <property type="entry name" value="SOLUTE CARRIER PROTEIN FAMILY 11 MEMBER"/>
    <property type="match status" value="1"/>
</dbReference>
<sequence length="803" mass="86506">MCIAYIDPGNLEADLQTGATTGYQLLWVLLWSTAMGGLLQSLAARLGVATGKHLAEHCREQYPPGVRHVLWLMAEMAIIGSDIQEVIGTALALLLLSGGAMPLWAGVLVAAASAYLMLFLERLGVRYLEVLFELLIAVMSVSMGLLFFHVDIPYPEVLRGLAVPSLSRSAIPTACGLLGAIIMPHNLFLHSALVHSRPIEGSGRSGVPMRRSDSAKRESVLYYNIESGLALVVTLFINVAVISIYARGFFGRKTSEEIGLANAGEYLGSTFGKQMAIIWAVGLLAAGQSSTMTGTYAGQWVMGGFLDLKLSTGLRMLVTRGVAICPTLFVALSARSDSTRLDVLNQWINILQSVQLPFAVIPLLLFTSDKRVMGSRFVNSRGTTVLCWMIAASIITINASTAFETLAPLVHSAAYLHAVFVAVVAVYVGFLTYLVLTPEGAQRLAATISRNVSRLSLLGSAAGNSSSGSLTAAGGGGHAAGESAPYTPSVLPVCKSSVDYNATAPLTTCADSRLNGAEAIACLTCLSIRDRRKCLAQNAITRHGTDSDSCAWVGKNGMTREMEVKFSLGVAAPNSRAFMFAPSTCNLDIEVEYDNIHTPAIMCTLARDRKRCSTTLTVPKQASCAVSVVTAWTDRLALVEAWRKSNASCANTPEGVCSAYGSPYNFNYNLRIKERRCQRGALNPTTGVFPMAQPESVMAPGGLAFGAYRRLQFYTTELVADLACRDSTYFKICDYTQLQDGLGYCLGTDCKKDIKIDPARKEPLFLTIAYPKYSYTPGTYWFNATETPTQQIEIKELNVWPAA</sequence>
<dbReference type="AlphaFoldDB" id="A0A2P6TKK9"/>
<dbReference type="STRING" id="3076.A0A2P6TKK9"/>
<evidence type="ECO:0000256" key="3">
    <source>
        <dbReference type="ARBA" id="ARBA00022448"/>
    </source>
</evidence>
<feature type="transmembrane region" description="Helical" evidence="7">
    <location>
        <begin position="415"/>
        <end position="436"/>
    </location>
</feature>
<comment type="caution">
    <text evidence="8">The sequence shown here is derived from an EMBL/GenBank/DDBJ whole genome shotgun (WGS) entry which is preliminary data.</text>
</comment>
<feature type="transmembrane region" description="Helical" evidence="7">
    <location>
        <begin position="317"/>
        <end position="334"/>
    </location>
</feature>
<dbReference type="GO" id="GO:0005886">
    <property type="term" value="C:plasma membrane"/>
    <property type="evidence" value="ECO:0007669"/>
    <property type="project" value="TreeGrafter"/>
</dbReference>
<feature type="transmembrane region" description="Helical" evidence="7">
    <location>
        <begin position="220"/>
        <end position="246"/>
    </location>
</feature>
<gene>
    <name evidence="8" type="ORF">C2E21_6513</name>
</gene>
<feature type="transmembrane region" description="Helical" evidence="7">
    <location>
        <begin position="170"/>
        <end position="189"/>
    </location>
</feature>
<feature type="transmembrane region" description="Helical" evidence="7">
    <location>
        <begin position="25"/>
        <end position="48"/>
    </location>
</feature>
<comment type="similarity">
    <text evidence="2">Belongs to the NRAMP (TC 2.A.55) family.</text>
</comment>
<evidence type="ECO:0000256" key="1">
    <source>
        <dbReference type="ARBA" id="ARBA00004141"/>
    </source>
</evidence>
<evidence type="ECO:0000313" key="9">
    <source>
        <dbReference type="Proteomes" id="UP000239899"/>
    </source>
</evidence>
<keyword evidence="9" id="KW-1185">Reference proteome</keyword>
<dbReference type="NCBIfam" id="NF037982">
    <property type="entry name" value="Nramp_1"/>
    <property type="match status" value="1"/>
</dbReference>
<evidence type="ECO:0000256" key="6">
    <source>
        <dbReference type="ARBA" id="ARBA00023136"/>
    </source>
</evidence>
<evidence type="ECO:0000256" key="5">
    <source>
        <dbReference type="ARBA" id="ARBA00022989"/>
    </source>
</evidence>
<dbReference type="NCBIfam" id="TIGR01197">
    <property type="entry name" value="nramp"/>
    <property type="match status" value="1"/>
</dbReference>
<protein>
    <submittedName>
        <fullName evidence="8">Metal transporter Nramp3</fullName>
    </submittedName>
</protein>
<dbReference type="OrthoDB" id="409173at2759"/>
<dbReference type="PANTHER" id="PTHR11706:SF33">
    <property type="entry name" value="NATURAL RESISTANCE-ASSOCIATED MACROPHAGE PROTEIN 2"/>
    <property type="match status" value="1"/>
</dbReference>
<dbReference type="InterPro" id="IPR001046">
    <property type="entry name" value="NRAMP_fam"/>
</dbReference>